<protein>
    <submittedName>
        <fullName evidence="1">Uncharacterized protein</fullName>
    </submittedName>
</protein>
<evidence type="ECO:0000313" key="1">
    <source>
        <dbReference type="EMBL" id="KAG5373722.1"/>
    </source>
</evidence>
<accession>A0ABQ7KIM0</accession>
<reference evidence="1 2" key="1">
    <citation type="submission" date="2021-03" db="EMBL/GenBank/DDBJ databases">
        <authorList>
            <person name="King G.J."/>
            <person name="Bancroft I."/>
            <person name="Baten A."/>
            <person name="Bloomfield J."/>
            <person name="Borpatragohain P."/>
            <person name="He Z."/>
            <person name="Irish N."/>
            <person name="Irwin J."/>
            <person name="Liu K."/>
            <person name="Mauleon R.P."/>
            <person name="Moore J."/>
            <person name="Morris R."/>
            <person name="Ostergaard L."/>
            <person name="Wang B."/>
            <person name="Wells R."/>
        </authorList>
    </citation>
    <scope>NUCLEOTIDE SEQUENCE [LARGE SCALE GENOMIC DNA]</scope>
    <source>
        <strain evidence="1">R-o-18</strain>
        <tissue evidence="1">Leaf</tissue>
    </source>
</reference>
<gene>
    <name evidence="1" type="primary">SC274g500020.1_BraROA</name>
    <name evidence="1" type="ORF">IGI04_042958</name>
</gene>
<sequence>MCTSLGQKHPDGRSIPSVRLPISTLAHQYAWPRSYQGKMLTLGWMMESRARISTTWTNQTDLASPVHQNSSLCSDQYTDQSTGRASMLICVLTWCISCPKSVHGQSTGRASMLICVLSKISTRTVHGKGQHADMCGQHADMSSVHGSVHRSVHGQSTGRASMLICVYTDPYTDQYTDQLQFWLDRTHSFRISPNPGTKSVKENATKQPAFANPETVFVRKQCCNSLGQKHPAGSIKTQERLILLQYAFPSVRLPISTLGLPF</sequence>
<dbReference type="EMBL" id="JADBGQ010000121">
    <property type="protein sequence ID" value="KAG5373722.1"/>
    <property type="molecule type" value="Genomic_DNA"/>
</dbReference>
<comment type="caution">
    <text evidence="1">The sequence shown here is derived from an EMBL/GenBank/DDBJ whole genome shotgun (WGS) entry which is preliminary data.</text>
</comment>
<proteinExistence type="predicted"/>
<keyword evidence="2" id="KW-1185">Reference proteome</keyword>
<dbReference type="Proteomes" id="UP000823674">
    <property type="component" value="Unassembled WGS sequence"/>
</dbReference>
<organism evidence="1 2">
    <name type="scientific">Brassica rapa subsp. trilocularis</name>
    <dbReference type="NCBI Taxonomy" id="1813537"/>
    <lineage>
        <taxon>Eukaryota</taxon>
        <taxon>Viridiplantae</taxon>
        <taxon>Streptophyta</taxon>
        <taxon>Embryophyta</taxon>
        <taxon>Tracheophyta</taxon>
        <taxon>Spermatophyta</taxon>
        <taxon>Magnoliopsida</taxon>
        <taxon>eudicotyledons</taxon>
        <taxon>Gunneridae</taxon>
        <taxon>Pentapetalae</taxon>
        <taxon>rosids</taxon>
        <taxon>malvids</taxon>
        <taxon>Brassicales</taxon>
        <taxon>Brassicaceae</taxon>
        <taxon>Brassiceae</taxon>
        <taxon>Brassica</taxon>
    </lineage>
</organism>
<evidence type="ECO:0000313" key="2">
    <source>
        <dbReference type="Proteomes" id="UP000823674"/>
    </source>
</evidence>
<name>A0ABQ7KIM0_BRACM</name>